<dbReference type="AlphaFoldDB" id="A0AAV2S3E0"/>
<comment type="caution">
    <text evidence="1">The sequence shown here is derived from an EMBL/GenBank/DDBJ whole genome shotgun (WGS) entry which is preliminary data.</text>
</comment>
<proteinExistence type="predicted"/>
<dbReference type="Proteomes" id="UP001497623">
    <property type="component" value="Unassembled WGS sequence"/>
</dbReference>
<evidence type="ECO:0000313" key="2">
    <source>
        <dbReference type="Proteomes" id="UP001497623"/>
    </source>
</evidence>
<name>A0AAV2S3E0_MEGNR</name>
<feature type="non-terminal residue" evidence="1">
    <location>
        <position position="1"/>
    </location>
</feature>
<gene>
    <name evidence="1" type="ORF">MNOR_LOCUS31274</name>
</gene>
<accession>A0AAV2S3E0</accession>
<organism evidence="1 2">
    <name type="scientific">Meganyctiphanes norvegica</name>
    <name type="common">Northern krill</name>
    <name type="synonym">Thysanopoda norvegica</name>
    <dbReference type="NCBI Taxonomy" id="48144"/>
    <lineage>
        <taxon>Eukaryota</taxon>
        <taxon>Metazoa</taxon>
        <taxon>Ecdysozoa</taxon>
        <taxon>Arthropoda</taxon>
        <taxon>Crustacea</taxon>
        <taxon>Multicrustacea</taxon>
        <taxon>Malacostraca</taxon>
        <taxon>Eumalacostraca</taxon>
        <taxon>Eucarida</taxon>
        <taxon>Euphausiacea</taxon>
        <taxon>Euphausiidae</taxon>
        <taxon>Meganyctiphanes</taxon>
    </lineage>
</organism>
<reference evidence="1 2" key="1">
    <citation type="submission" date="2024-05" db="EMBL/GenBank/DDBJ databases">
        <authorList>
            <person name="Wallberg A."/>
        </authorList>
    </citation>
    <scope>NUCLEOTIDE SEQUENCE [LARGE SCALE GENOMIC DNA]</scope>
</reference>
<dbReference type="EMBL" id="CAXKWB010039986">
    <property type="protein sequence ID" value="CAL4154075.1"/>
    <property type="molecule type" value="Genomic_DNA"/>
</dbReference>
<evidence type="ECO:0000313" key="1">
    <source>
        <dbReference type="EMBL" id="CAL4154075.1"/>
    </source>
</evidence>
<sequence length="100" mass="11662">ASLVKDRETYALCTHKNQKQWLRIKFNDGHLCWEEFRSTQPPTEALIISSLCEITTSRENCWFGTVIGDVNQPYTQQPAAMRTHTVPEANFRQFLIILFM</sequence>
<keyword evidence="2" id="KW-1185">Reference proteome</keyword>
<protein>
    <submittedName>
        <fullName evidence="1">Uncharacterized protein</fullName>
    </submittedName>
</protein>